<accession>A0A8H2QJJ9</accession>
<sequence>MKQLTIFTLLAIAFITNVNAQNKKKQDQKAIKDMCGCYDVSFNFAETFEYVEDSTYVPSKVKHDRGLEWVALVKDEKDEIVLQHLLIVETKQGPYIVKHWRQDWGFQNTELYTYNHDNKWDFVTLPKKDVKGQWTQKVFQVDDSPRYEGSASWIHVDGKSYWENTTAAPLPRREYTKRSDYNVTVRTNRHEITDAGWVHDQDNNKVLRETGKEDVVIAQEKGHNAYVKVADSKCIAAQEYWKENAEKWAVVRAKWDTVFERNTNLSLEEKVDNKVLFKYLFDEENYKTAEQINPVIESFVK</sequence>
<proteinExistence type="predicted"/>
<organism evidence="2 3">
    <name type="scientific">Bizionia saleffrena</name>
    <dbReference type="NCBI Taxonomy" id="291189"/>
    <lineage>
        <taxon>Bacteria</taxon>
        <taxon>Pseudomonadati</taxon>
        <taxon>Bacteroidota</taxon>
        <taxon>Flavobacteriia</taxon>
        <taxon>Flavobacteriales</taxon>
        <taxon>Flavobacteriaceae</taxon>
        <taxon>Bizionia</taxon>
    </lineage>
</organism>
<dbReference type="InterPro" id="IPR046715">
    <property type="entry name" value="DUF6607"/>
</dbReference>
<dbReference type="RefSeq" id="WP_148369241.1">
    <property type="nucleotide sequence ID" value="NZ_VSKM01000005.1"/>
</dbReference>
<dbReference type="Pfam" id="PF20311">
    <property type="entry name" value="DUF6607"/>
    <property type="match status" value="1"/>
</dbReference>
<protein>
    <submittedName>
        <fullName evidence="2">Uncharacterized protein</fullName>
    </submittedName>
</protein>
<keyword evidence="3" id="KW-1185">Reference proteome</keyword>
<reference evidence="2 3" key="1">
    <citation type="submission" date="2019-08" db="EMBL/GenBank/DDBJ databases">
        <title>Genomes of Antarctic Bizionia species.</title>
        <authorList>
            <person name="Bowman J.P."/>
        </authorList>
    </citation>
    <scope>NUCLEOTIDE SEQUENCE [LARGE SCALE GENOMIC DNA]</scope>
    <source>
        <strain evidence="2 3">HFD</strain>
    </source>
</reference>
<gene>
    <name evidence="2" type="ORF">ES676_05705</name>
</gene>
<feature type="signal peptide" evidence="1">
    <location>
        <begin position="1"/>
        <end position="20"/>
    </location>
</feature>
<comment type="caution">
    <text evidence="2">The sequence shown here is derived from an EMBL/GenBank/DDBJ whole genome shotgun (WGS) entry which is preliminary data.</text>
</comment>
<feature type="chain" id="PRO_5034048507" evidence="1">
    <location>
        <begin position="21"/>
        <end position="301"/>
    </location>
</feature>
<name>A0A8H2QJJ9_9FLAO</name>
<evidence type="ECO:0000313" key="2">
    <source>
        <dbReference type="EMBL" id="TYB75943.1"/>
    </source>
</evidence>
<dbReference type="EMBL" id="VSKM01000005">
    <property type="protein sequence ID" value="TYB75943.1"/>
    <property type="molecule type" value="Genomic_DNA"/>
</dbReference>
<evidence type="ECO:0000313" key="3">
    <source>
        <dbReference type="Proteomes" id="UP000323324"/>
    </source>
</evidence>
<dbReference type="AlphaFoldDB" id="A0A8H2QJJ9"/>
<evidence type="ECO:0000256" key="1">
    <source>
        <dbReference type="SAM" id="SignalP"/>
    </source>
</evidence>
<dbReference type="Proteomes" id="UP000323324">
    <property type="component" value="Unassembled WGS sequence"/>
</dbReference>
<keyword evidence="1" id="KW-0732">Signal</keyword>